<name>A0A1P9WTZ8_9BACT</name>
<dbReference type="AlphaFoldDB" id="A0A1P9WTZ8"/>
<feature type="signal peptide" evidence="1">
    <location>
        <begin position="1"/>
        <end position="19"/>
    </location>
</feature>
<proteinExistence type="predicted"/>
<dbReference type="PROSITE" id="PS50933">
    <property type="entry name" value="CHRD"/>
    <property type="match status" value="1"/>
</dbReference>
<evidence type="ECO:0000313" key="3">
    <source>
        <dbReference type="EMBL" id="AQG78803.1"/>
    </source>
</evidence>
<dbReference type="EMBL" id="CP014263">
    <property type="protein sequence ID" value="AQG78803.1"/>
    <property type="molecule type" value="Genomic_DNA"/>
</dbReference>
<dbReference type="Pfam" id="PF07452">
    <property type="entry name" value="CHRD"/>
    <property type="match status" value="1"/>
</dbReference>
<dbReference type="OrthoDB" id="571052at2"/>
<keyword evidence="4" id="KW-1185">Reference proteome</keyword>
<dbReference type="InterPro" id="IPR010895">
    <property type="entry name" value="CHRD"/>
</dbReference>
<reference evidence="3 4" key="1">
    <citation type="submission" date="2016-01" db="EMBL/GenBank/DDBJ databases">
        <authorList>
            <person name="Oliw E.H."/>
        </authorList>
    </citation>
    <scope>NUCLEOTIDE SEQUENCE [LARGE SCALE GENOMIC DNA]</scope>
    <source>
        <strain evidence="3 4">DY10</strain>
    </source>
</reference>
<dbReference type="KEGG" id="smon:AWR27_05360"/>
<feature type="chain" id="PRO_5012659193" description="CHRD domain-containing protein" evidence="1">
    <location>
        <begin position="20"/>
        <end position="154"/>
    </location>
</feature>
<sequence>MKKTLIALLGLSVSVAFYACNDDDTTNTPTPAAPARLTATLAQPTSVTGTSTTATGSFSGNVDRTTNVMSYTVAFSGVSPSAITIDPVSTTGTAPTSLTLTGAGSTSAISSPYSGTSSVTADQLTGLTNNAYQVNVRSATYPDGALRGAITQQQ</sequence>
<dbReference type="RefSeq" id="WP_077130246.1">
    <property type="nucleotide sequence ID" value="NZ_CP014263.1"/>
</dbReference>
<keyword evidence="1" id="KW-0732">Signal</keyword>
<evidence type="ECO:0000256" key="1">
    <source>
        <dbReference type="SAM" id="SignalP"/>
    </source>
</evidence>
<dbReference type="STRING" id="1178516.AWR27_05360"/>
<dbReference type="Proteomes" id="UP000187941">
    <property type="component" value="Chromosome"/>
</dbReference>
<feature type="domain" description="CHRD" evidence="2">
    <location>
        <begin position="29"/>
        <end position="154"/>
    </location>
</feature>
<evidence type="ECO:0000313" key="4">
    <source>
        <dbReference type="Proteomes" id="UP000187941"/>
    </source>
</evidence>
<dbReference type="SMART" id="SM00754">
    <property type="entry name" value="CHRD"/>
    <property type="match status" value="1"/>
</dbReference>
<organism evidence="3 4">
    <name type="scientific">Spirosoma montaniterrae</name>
    <dbReference type="NCBI Taxonomy" id="1178516"/>
    <lineage>
        <taxon>Bacteria</taxon>
        <taxon>Pseudomonadati</taxon>
        <taxon>Bacteroidota</taxon>
        <taxon>Cytophagia</taxon>
        <taxon>Cytophagales</taxon>
        <taxon>Cytophagaceae</taxon>
        <taxon>Spirosoma</taxon>
    </lineage>
</organism>
<gene>
    <name evidence="3" type="ORF">AWR27_05360</name>
</gene>
<protein>
    <recommendedName>
        <fullName evidence="2">CHRD domain-containing protein</fullName>
    </recommendedName>
</protein>
<dbReference type="PROSITE" id="PS51257">
    <property type="entry name" value="PROKAR_LIPOPROTEIN"/>
    <property type="match status" value="1"/>
</dbReference>
<evidence type="ECO:0000259" key="2">
    <source>
        <dbReference type="PROSITE" id="PS50933"/>
    </source>
</evidence>
<accession>A0A1P9WTZ8</accession>